<evidence type="ECO:0000313" key="3">
    <source>
        <dbReference type="EMBL" id="CAL6014780.1"/>
    </source>
</evidence>
<comment type="caution">
    <text evidence="2">The sequence shown here is derived from an EMBL/GenBank/DDBJ whole genome shotgun (WGS) entry which is preliminary data.</text>
</comment>
<keyword evidence="1" id="KW-0812">Transmembrane</keyword>
<dbReference type="AlphaFoldDB" id="A0AA86UEG6"/>
<accession>A0AA86UEG6</accession>
<dbReference type="InterPro" id="IPR009030">
    <property type="entry name" value="Growth_fac_rcpt_cys_sf"/>
</dbReference>
<evidence type="ECO:0000256" key="1">
    <source>
        <dbReference type="SAM" id="Phobius"/>
    </source>
</evidence>
<dbReference type="Proteomes" id="UP001642409">
    <property type="component" value="Unassembled WGS sequence"/>
</dbReference>
<reference evidence="2" key="1">
    <citation type="submission" date="2023-06" db="EMBL/GenBank/DDBJ databases">
        <authorList>
            <person name="Kurt Z."/>
        </authorList>
    </citation>
    <scope>NUCLEOTIDE SEQUENCE</scope>
</reference>
<dbReference type="SUPFAM" id="SSF57184">
    <property type="entry name" value="Growth factor receptor domain"/>
    <property type="match status" value="1"/>
</dbReference>
<dbReference type="EMBL" id="CATOUU010000653">
    <property type="protein sequence ID" value="CAI9938023.1"/>
    <property type="molecule type" value="Genomic_DNA"/>
</dbReference>
<protein>
    <submittedName>
        <fullName evidence="2">Cysteine-rich membrane protein 1</fullName>
    </submittedName>
    <submittedName>
        <fullName evidence="3">Cysteine-rich_membrane protein 1</fullName>
    </submittedName>
</protein>
<proteinExistence type="predicted"/>
<keyword evidence="1" id="KW-1133">Transmembrane helix</keyword>
<gene>
    <name evidence="3" type="ORF">HINF_LOCUS24434</name>
    <name evidence="2" type="ORF">HINF_LOCUS25668</name>
</gene>
<dbReference type="EMBL" id="CAXDID020000071">
    <property type="protein sequence ID" value="CAL6014780.1"/>
    <property type="molecule type" value="Genomic_DNA"/>
</dbReference>
<keyword evidence="1" id="KW-0472">Membrane</keyword>
<reference evidence="3 4" key="2">
    <citation type="submission" date="2024-07" db="EMBL/GenBank/DDBJ databases">
        <authorList>
            <person name="Akdeniz Z."/>
        </authorList>
    </citation>
    <scope>NUCLEOTIDE SEQUENCE [LARGE SCALE GENOMIC DNA]</scope>
</reference>
<sequence length="530" mass="59686">MLFYIAIQEQCQNNQYQKLDQTCQTLLDPFDESTLCGYNTYLDDQNVCQCALGYNFIDPLFAGCTICNDPFQLKNGNRCECSMYRAWDSTENNPCVATCGSKPFNYTQKQNKICQNTCLTPGCACEIGYYLNSEGKCIECSNTCSCQDYTKADNICYVQSVCAIRYDTKIDACICSDMIRDYSRYSLASLCVQQSKCQLLSIDKLACITSANCTSFARGYVSGTQCACNTARNYLYDLRSGILSNKCILMQDCENITGIYCYNRWKYQSCPLNQYISVDQYSCVSDCSKGETKNGNSCVCAQNYQLSEERCVLSQCTSGFIDITQQNCVDSCKTPIYAVSRDNKSCVCGQNYTYSLKLNKCVLKTQKCAYGWILSVRNQCIDICPADQQLNTQNSACVCSKNTYYDFGLNKCVSSCEYYLQKDTGELTCSKLGDFGCSYYQVVYLKNICIQRCDGVIQQNQCTLNSTQSEMSQTTLIILVVIIPLLGITIIIVIILFVKYKIKQHLLKAKREQETTPQVIVQFAVSSLNE</sequence>
<evidence type="ECO:0000313" key="2">
    <source>
        <dbReference type="EMBL" id="CAI9938023.1"/>
    </source>
</evidence>
<organism evidence="2">
    <name type="scientific">Hexamita inflata</name>
    <dbReference type="NCBI Taxonomy" id="28002"/>
    <lineage>
        <taxon>Eukaryota</taxon>
        <taxon>Metamonada</taxon>
        <taxon>Diplomonadida</taxon>
        <taxon>Hexamitidae</taxon>
        <taxon>Hexamitinae</taxon>
        <taxon>Hexamita</taxon>
    </lineage>
</organism>
<feature type="transmembrane region" description="Helical" evidence="1">
    <location>
        <begin position="476"/>
        <end position="498"/>
    </location>
</feature>
<keyword evidence="4" id="KW-1185">Reference proteome</keyword>
<name>A0AA86UEG6_9EUKA</name>
<evidence type="ECO:0000313" key="4">
    <source>
        <dbReference type="Proteomes" id="UP001642409"/>
    </source>
</evidence>